<dbReference type="EMBL" id="JAAOAV010000864">
    <property type="protein sequence ID" value="KAF5572211.1"/>
    <property type="molecule type" value="Genomic_DNA"/>
</dbReference>
<dbReference type="AlphaFoldDB" id="A0A8H5NMQ4"/>
<name>A0A8H5NMQ4_GIBSU</name>
<evidence type="ECO:0008006" key="3">
    <source>
        <dbReference type="Google" id="ProtNLM"/>
    </source>
</evidence>
<sequence length="301" mass="34792">VLNIKVQNGNGSHTTWEYDESSRELLLKTTQRDRDAKTIECLRYIYDVGGRISFKGNLAHEDVFFRNRRIDSSNNYLYDSFGRLRRATGREMVNTDVSGPSISSPMSIALATGSGLRSSNFNNEKLTRYAETYNYDICNNILKICHTTEDKRSANWVREYEYSDLEANNRLARTKVQGRWEHYTYDKAGCMTSMSGYSNVGWDAFQRLKSSARQRIKQSKDSMTSSDNQSLSEITWFVYNSDGTRVRKVTDQSTAPQSQNPKRFKETLYLYSCDIYRKYHNLGDGSLKPKVETYTSLVKEH</sequence>
<dbReference type="RefSeq" id="XP_036530424.1">
    <property type="nucleotide sequence ID" value="XM_036679077.1"/>
</dbReference>
<evidence type="ECO:0000313" key="1">
    <source>
        <dbReference type="EMBL" id="KAF5572211.1"/>
    </source>
</evidence>
<gene>
    <name evidence="1" type="ORF">FSUBG_14119</name>
</gene>
<accession>A0A8H5NMQ4</accession>
<dbReference type="Gene3D" id="2.180.10.10">
    <property type="entry name" value="RHS repeat-associated core"/>
    <property type="match status" value="1"/>
</dbReference>
<feature type="non-terminal residue" evidence="1">
    <location>
        <position position="1"/>
    </location>
</feature>
<proteinExistence type="predicted"/>
<comment type="caution">
    <text evidence="1">The sequence shown here is derived from an EMBL/GenBank/DDBJ whole genome shotgun (WGS) entry which is preliminary data.</text>
</comment>
<dbReference type="Proteomes" id="UP000547976">
    <property type="component" value="Unassembled WGS sequence"/>
</dbReference>
<reference evidence="1 2" key="1">
    <citation type="submission" date="2020-05" db="EMBL/GenBank/DDBJ databases">
        <title>Identification and distribution of gene clusters putatively required for synthesis of sphingolipid metabolism inhibitors in phylogenetically diverse species of the filamentous fungus Fusarium.</title>
        <authorList>
            <person name="Kim H.-S."/>
            <person name="Busman M."/>
            <person name="Brown D.W."/>
            <person name="Divon H."/>
            <person name="Uhlig S."/>
            <person name="Proctor R.H."/>
        </authorList>
    </citation>
    <scope>NUCLEOTIDE SEQUENCE [LARGE SCALE GENOMIC DNA]</scope>
    <source>
        <strain evidence="1 2">NRRL 66333</strain>
    </source>
</reference>
<organism evidence="1 2">
    <name type="scientific">Gibberella subglutinans</name>
    <name type="common">Fusarium subglutinans</name>
    <dbReference type="NCBI Taxonomy" id="42677"/>
    <lineage>
        <taxon>Eukaryota</taxon>
        <taxon>Fungi</taxon>
        <taxon>Dikarya</taxon>
        <taxon>Ascomycota</taxon>
        <taxon>Pezizomycotina</taxon>
        <taxon>Sordariomycetes</taxon>
        <taxon>Hypocreomycetidae</taxon>
        <taxon>Hypocreales</taxon>
        <taxon>Nectriaceae</taxon>
        <taxon>Fusarium</taxon>
        <taxon>Fusarium fujikuroi species complex</taxon>
    </lineage>
</organism>
<keyword evidence="2" id="KW-1185">Reference proteome</keyword>
<dbReference type="OrthoDB" id="5426877at2759"/>
<dbReference type="GeneID" id="59313795"/>
<evidence type="ECO:0000313" key="2">
    <source>
        <dbReference type="Proteomes" id="UP000547976"/>
    </source>
</evidence>
<protein>
    <recommendedName>
        <fullName evidence="3">RHS repeat protein</fullName>
    </recommendedName>
</protein>